<proteinExistence type="predicted"/>
<reference evidence="3 4" key="1">
    <citation type="submission" date="2020-02" db="EMBL/GenBank/DDBJ databases">
        <title>Whole-genome analyses of novel actinobacteria.</title>
        <authorList>
            <person name="Sahin N."/>
            <person name="Tatar D."/>
        </authorList>
    </citation>
    <scope>NUCLEOTIDE SEQUENCE [LARGE SCALE GENOMIC DNA]</scope>
    <source>
        <strain evidence="3 4">SB3404</strain>
    </source>
</reference>
<dbReference type="GO" id="GO:0003677">
    <property type="term" value="F:DNA binding"/>
    <property type="evidence" value="ECO:0007669"/>
    <property type="project" value="InterPro"/>
</dbReference>
<evidence type="ECO:0000313" key="3">
    <source>
        <dbReference type="EMBL" id="NGO67474.1"/>
    </source>
</evidence>
<organism evidence="3 4">
    <name type="scientific">Streptomyces boncukensis</name>
    <dbReference type="NCBI Taxonomy" id="2711219"/>
    <lineage>
        <taxon>Bacteria</taxon>
        <taxon>Bacillati</taxon>
        <taxon>Actinomycetota</taxon>
        <taxon>Actinomycetes</taxon>
        <taxon>Kitasatosporales</taxon>
        <taxon>Streptomycetaceae</taxon>
        <taxon>Streptomyces</taxon>
    </lineage>
</organism>
<dbReference type="AlphaFoldDB" id="A0A6G4WSE5"/>
<evidence type="ECO:0000256" key="1">
    <source>
        <dbReference type="SAM" id="MobiDB-lite"/>
    </source>
</evidence>
<dbReference type="NCBIfam" id="TIGR01764">
    <property type="entry name" value="excise"/>
    <property type="match status" value="1"/>
</dbReference>
<evidence type="ECO:0000259" key="2">
    <source>
        <dbReference type="Pfam" id="PF12728"/>
    </source>
</evidence>
<protein>
    <submittedName>
        <fullName evidence="3">Helix-turn-helix domain-containing protein</fullName>
    </submittedName>
</protein>
<feature type="compositionally biased region" description="Low complexity" evidence="1">
    <location>
        <begin position="52"/>
        <end position="66"/>
    </location>
</feature>
<dbReference type="Pfam" id="PF12728">
    <property type="entry name" value="HTH_17"/>
    <property type="match status" value="1"/>
</dbReference>
<sequence length="193" mass="19698">MTAPTPAITGTQPQKPQKQQKPQHTPADQQRSTPHGHPAGLPQKPAKPPQKSPTATASHATAPGPADFCGTSRDFCGSTQPTPIAAVQAPDPGISADSAVSAAGVPRPRPGGRSVEPGLSTAHGTDTTLALLSVEEAARRLGVGRTVCYRLISSGELESVTVGRLRRVPADAVPEYVASLRQSARSAASAPAA</sequence>
<dbReference type="InterPro" id="IPR041657">
    <property type="entry name" value="HTH_17"/>
</dbReference>
<accession>A0A6G4WSE5</accession>
<gene>
    <name evidence="3" type="ORF">G5C65_03705</name>
</gene>
<feature type="region of interest" description="Disordered" evidence="1">
    <location>
        <begin position="1"/>
        <end position="123"/>
    </location>
</feature>
<dbReference type="Proteomes" id="UP000477722">
    <property type="component" value="Unassembled WGS sequence"/>
</dbReference>
<dbReference type="EMBL" id="JAAKZZ010000019">
    <property type="protein sequence ID" value="NGO67474.1"/>
    <property type="molecule type" value="Genomic_DNA"/>
</dbReference>
<keyword evidence="4" id="KW-1185">Reference proteome</keyword>
<feature type="domain" description="Helix-turn-helix" evidence="2">
    <location>
        <begin position="131"/>
        <end position="179"/>
    </location>
</feature>
<dbReference type="InterPro" id="IPR010093">
    <property type="entry name" value="SinI_DNA-bd"/>
</dbReference>
<comment type="caution">
    <text evidence="3">The sequence shown here is derived from an EMBL/GenBank/DDBJ whole genome shotgun (WGS) entry which is preliminary data.</text>
</comment>
<feature type="compositionally biased region" description="Low complexity" evidence="1">
    <location>
        <begin position="12"/>
        <end position="23"/>
    </location>
</feature>
<dbReference type="RefSeq" id="WP_165297133.1">
    <property type="nucleotide sequence ID" value="NZ_JAAKZZ010000019.1"/>
</dbReference>
<evidence type="ECO:0000313" key="4">
    <source>
        <dbReference type="Proteomes" id="UP000477722"/>
    </source>
</evidence>
<name>A0A6G4WSE5_9ACTN</name>